<keyword evidence="7 9" id="KW-0808">Transferase</keyword>
<dbReference type="HAMAP" id="MF_00051">
    <property type="entry name" value="SHMT"/>
    <property type="match status" value="1"/>
</dbReference>
<comment type="subunit">
    <text evidence="3 9">Homodimer.</text>
</comment>
<dbReference type="PANTHER" id="PTHR11680">
    <property type="entry name" value="SERINE HYDROXYMETHYLTRANSFERASE"/>
    <property type="match status" value="1"/>
</dbReference>
<dbReference type="PIRSF" id="PIRSF000412">
    <property type="entry name" value="SHMT"/>
    <property type="match status" value="1"/>
</dbReference>
<evidence type="ECO:0000256" key="7">
    <source>
        <dbReference type="ARBA" id="ARBA00022679"/>
    </source>
</evidence>
<keyword evidence="5 9" id="KW-0554">One-carbon metabolism</keyword>
<feature type="binding site" evidence="9">
    <location>
        <begin position="121"/>
        <end position="123"/>
    </location>
    <ligand>
        <name>(6S)-5,6,7,8-tetrahydrofolate</name>
        <dbReference type="ChEBI" id="CHEBI:57453"/>
    </ligand>
</feature>
<evidence type="ECO:0000256" key="2">
    <source>
        <dbReference type="ARBA" id="ARBA00006376"/>
    </source>
</evidence>
<evidence type="ECO:0000313" key="13">
    <source>
        <dbReference type="Proteomes" id="UP001451606"/>
    </source>
</evidence>
<sequence>MTENYDTAQKIRDLAMEHNDFFRKSIPLIASENIMSPLAMEMLLTDFGFRYAEGLPHHRYYQGNFYVDQVEDITIDLAKKLFKSDQADPRPVSGTNANTSVIYGLLNPGDKISTPPLSGGGHISAAKFGAVGLRGLNIVNYPFDVENMNLDVDKTIKLIKSEKPKVCLFGQSVFLFPTPLKELKDAAAEVGSKIWYDGAHVLGLIAGGKFQDPLREGAEIITGSTHKTFPGPQHGIILGKTDEKTWKNIQRGVFPGTISNHHINAMAALGVTLAEELDYGREYAGKIIENAKYLASCLAEDGFKVLGEKNGYTESHTLVVDVRNNGGGRHVADLLEKSGIVLNKNLLPWDDGNKSQDPSGLRIGTQEVTRIGFGKSEMKEISRLIKIAVIDKKAPEVVKKDAADLKSRFKKVKYCYGDLEAYKYIKLLN</sequence>
<dbReference type="Proteomes" id="UP001451606">
    <property type="component" value="Chromosome"/>
</dbReference>
<keyword evidence="6 9" id="KW-0028">Amino-acid biosynthesis</keyword>
<evidence type="ECO:0000313" key="12">
    <source>
        <dbReference type="EMBL" id="WYY01014.1"/>
    </source>
</evidence>
<evidence type="ECO:0000256" key="5">
    <source>
        <dbReference type="ARBA" id="ARBA00022563"/>
    </source>
</evidence>
<dbReference type="InterPro" id="IPR049943">
    <property type="entry name" value="Ser_HO-MeTrfase-like"/>
</dbReference>
<evidence type="ECO:0000259" key="11">
    <source>
        <dbReference type="Pfam" id="PF00464"/>
    </source>
</evidence>
<dbReference type="RefSeq" id="WP_393971336.1">
    <property type="nucleotide sequence ID" value="NZ_CP133772.1"/>
</dbReference>
<dbReference type="KEGG" id="omr:OXIME_001609"/>
<dbReference type="NCBIfam" id="NF000586">
    <property type="entry name" value="PRK00011.1"/>
    <property type="match status" value="1"/>
</dbReference>
<dbReference type="SUPFAM" id="SSF53383">
    <property type="entry name" value="PLP-dependent transferases"/>
    <property type="match status" value="1"/>
</dbReference>
<dbReference type="GO" id="GO:0004372">
    <property type="term" value="F:glycine hydroxymethyltransferase activity"/>
    <property type="evidence" value="ECO:0007669"/>
    <property type="project" value="UniProtKB-UniRule"/>
</dbReference>
<comment type="subcellular location">
    <subcellularLocation>
        <location evidence="9">Cytoplasm</location>
    </subcellularLocation>
</comment>
<evidence type="ECO:0000256" key="3">
    <source>
        <dbReference type="ARBA" id="ARBA00011738"/>
    </source>
</evidence>
<evidence type="ECO:0000256" key="1">
    <source>
        <dbReference type="ARBA" id="ARBA00001933"/>
    </source>
</evidence>
<organism evidence="12 13">
    <name type="scientific">Oxyplasma meridianum</name>
    <dbReference type="NCBI Taxonomy" id="3073602"/>
    <lineage>
        <taxon>Archaea</taxon>
        <taxon>Methanobacteriati</taxon>
        <taxon>Thermoplasmatota</taxon>
        <taxon>Thermoplasmata</taxon>
        <taxon>Thermoplasmatales</taxon>
        <taxon>Thermoplasmataceae</taxon>
        <taxon>Oxyplasma</taxon>
    </lineage>
</organism>
<dbReference type="GO" id="GO:0030170">
    <property type="term" value="F:pyridoxal phosphate binding"/>
    <property type="evidence" value="ECO:0007669"/>
    <property type="project" value="UniProtKB-UniRule"/>
</dbReference>
<dbReference type="GeneID" id="95968347"/>
<evidence type="ECO:0000256" key="10">
    <source>
        <dbReference type="PIRSR" id="PIRSR000412-50"/>
    </source>
</evidence>
<dbReference type="PROSITE" id="PS00096">
    <property type="entry name" value="SHMT"/>
    <property type="match status" value="1"/>
</dbReference>
<dbReference type="InterPro" id="IPR015422">
    <property type="entry name" value="PyrdxlP-dep_Trfase_small"/>
</dbReference>
<reference evidence="12 13" key="1">
    <citation type="submission" date="2023-09" db="EMBL/GenBank/DDBJ databases">
        <authorList>
            <person name="Golyshina O.V."/>
            <person name="Lunev E.A."/>
            <person name="Bargiela R."/>
            <person name="Gaines M.C."/>
            <person name="Daum B."/>
            <person name="Bale N.J."/>
            <person name="Koenen M."/>
            <person name="Sinninghe Damst J.S."/>
            <person name="Yakimov M."/>
            <person name="Golyshin P.N."/>
        </authorList>
    </citation>
    <scope>NUCLEOTIDE SEQUENCE [LARGE SCALE GENOMIC DNA]</scope>
    <source>
        <strain evidence="12 13">M1</strain>
    </source>
</reference>
<protein>
    <recommendedName>
        <fullName evidence="9">Serine hydroxymethyltransferase</fullName>
        <shortName evidence="9">SHMT</shortName>
        <shortName evidence="9">Serine methylase</shortName>
        <ecNumber evidence="9">2.1.2.-</ecNumber>
    </recommendedName>
</protein>
<dbReference type="InterPro" id="IPR015421">
    <property type="entry name" value="PyrdxlP-dep_Trfase_major"/>
</dbReference>
<feature type="site" description="Plays an important role in substrate specificity" evidence="9">
    <location>
        <position position="226"/>
    </location>
</feature>
<comment type="pathway">
    <text evidence="9">Amino-acid biosynthesis; glycine biosynthesis; glycine from L-serine: step 1/1.</text>
</comment>
<dbReference type="AlphaFoldDB" id="A0AAX4NI10"/>
<proteinExistence type="inferred from homology"/>
<evidence type="ECO:0000256" key="9">
    <source>
        <dbReference type="HAMAP-Rule" id="MF_00051"/>
    </source>
</evidence>
<name>A0AAX4NI10_9ARCH</name>
<dbReference type="InterPro" id="IPR039429">
    <property type="entry name" value="SHMT-like_dom"/>
</dbReference>
<keyword evidence="13" id="KW-1185">Reference proteome</keyword>
<dbReference type="FunFam" id="3.40.640.10:FF:000101">
    <property type="entry name" value="Serine hydroxymethyltransferase"/>
    <property type="match status" value="1"/>
</dbReference>
<dbReference type="InterPro" id="IPR019798">
    <property type="entry name" value="Ser_HO-MeTrfase_PLP_BS"/>
</dbReference>
<dbReference type="InterPro" id="IPR015424">
    <property type="entry name" value="PyrdxlP-dep_Trfase"/>
</dbReference>
<dbReference type="GO" id="GO:0035999">
    <property type="term" value="P:tetrahydrofolate interconversion"/>
    <property type="evidence" value="ECO:0007669"/>
    <property type="project" value="InterPro"/>
</dbReference>
<comment type="similarity">
    <text evidence="2 9">Belongs to the SHMT family.</text>
</comment>
<dbReference type="EC" id="2.1.2.-" evidence="9"/>
<keyword evidence="4 9" id="KW-0963">Cytoplasm</keyword>
<dbReference type="CDD" id="cd00378">
    <property type="entry name" value="SHMT"/>
    <property type="match status" value="1"/>
</dbReference>
<feature type="binding site" evidence="9">
    <location>
        <position position="243"/>
    </location>
    <ligand>
        <name>(6S)-5,6,7,8-tetrahydrofolate</name>
        <dbReference type="ChEBI" id="CHEBI:57453"/>
    </ligand>
</feature>
<comment type="function">
    <text evidence="9">Catalyzes the reversible interconversion of serine and glycine with a modified folate serving as the one-carbon carrier. Also exhibits a pteridine-independent aldolase activity toward beta-hydroxyamino acids, producing glycine and aldehydes, via a retro-aldol mechanism.</text>
</comment>
<evidence type="ECO:0000256" key="8">
    <source>
        <dbReference type="ARBA" id="ARBA00022898"/>
    </source>
</evidence>
<feature type="modified residue" description="N6-(pyridoxal phosphate)lysine" evidence="9 10">
    <location>
        <position position="227"/>
    </location>
</feature>
<dbReference type="InterPro" id="IPR001085">
    <property type="entry name" value="Ser_HO-MeTrfase"/>
</dbReference>
<gene>
    <name evidence="9" type="primary">glyA</name>
    <name evidence="12" type="ORF">OXIME_001609</name>
</gene>
<accession>A0AAX4NI10</accession>
<dbReference type="Pfam" id="PF00464">
    <property type="entry name" value="SHMT"/>
    <property type="match status" value="1"/>
</dbReference>
<dbReference type="GO" id="GO:0019264">
    <property type="term" value="P:glycine biosynthetic process from serine"/>
    <property type="evidence" value="ECO:0007669"/>
    <property type="project" value="UniProtKB-UniRule"/>
</dbReference>
<evidence type="ECO:0000256" key="6">
    <source>
        <dbReference type="ARBA" id="ARBA00022605"/>
    </source>
</evidence>
<evidence type="ECO:0000256" key="4">
    <source>
        <dbReference type="ARBA" id="ARBA00022490"/>
    </source>
</evidence>
<dbReference type="Gene3D" id="3.40.640.10">
    <property type="entry name" value="Type I PLP-dependent aspartate aminotransferase-like (Major domain)"/>
    <property type="match status" value="1"/>
</dbReference>
<feature type="binding site" evidence="9">
    <location>
        <position position="117"/>
    </location>
    <ligand>
        <name>(6S)-5,6,7,8-tetrahydrofolate</name>
        <dbReference type="ChEBI" id="CHEBI:57453"/>
    </ligand>
</feature>
<comment type="caution">
    <text evidence="9">Lacks conserved residue(s) required for the propagation of feature annotation.</text>
</comment>
<comment type="cofactor">
    <cofactor evidence="1 9 10">
        <name>pyridoxal 5'-phosphate</name>
        <dbReference type="ChEBI" id="CHEBI:597326"/>
    </cofactor>
</comment>
<dbReference type="EMBL" id="CP133772">
    <property type="protein sequence ID" value="WYY01014.1"/>
    <property type="molecule type" value="Genomic_DNA"/>
</dbReference>
<dbReference type="Gene3D" id="3.90.1150.10">
    <property type="entry name" value="Aspartate Aminotransferase, domain 1"/>
    <property type="match status" value="1"/>
</dbReference>
<keyword evidence="8 9" id="KW-0663">Pyridoxal phosphate</keyword>
<dbReference type="GO" id="GO:0005737">
    <property type="term" value="C:cytoplasm"/>
    <property type="evidence" value="ECO:0007669"/>
    <property type="project" value="UniProtKB-SubCell"/>
</dbReference>
<feature type="domain" description="Serine hydroxymethyltransferase-like" evidence="11">
    <location>
        <begin position="10"/>
        <end position="385"/>
    </location>
</feature>
<dbReference type="PANTHER" id="PTHR11680:SF35">
    <property type="entry name" value="SERINE HYDROXYMETHYLTRANSFERASE 1"/>
    <property type="match status" value="1"/>
</dbReference>